<dbReference type="PANTHER" id="PTHR21503">
    <property type="entry name" value="F-BOX-CONTAINING HYPOTHETICAL PROTEIN C.ELEGANS"/>
    <property type="match status" value="1"/>
</dbReference>
<dbReference type="PROSITE" id="PS50181">
    <property type="entry name" value="FBOX"/>
    <property type="match status" value="1"/>
</dbReference>
<dbReference type="AlphaFoldDB" id="A0A6A5GPC1"/>
<reference evidence="2 3" key="1">
    <citation type="submission" date="2019-12" db="EMBL/GenBank/DDBJ databases">
        <title>Chromosome-level assembly of the Caenorhabditis remanei genome.</title>
        <authorList>
            <person name="Teterina A.A."/>
            <person name="Willis J.H."/>
            <person name="Phillips P.C."/>
        </authorList>
    </citation>
    <scope>NUCLEOTIDE SEQUENCE [LARGE SCALE GENOMIC DNA]</scope>
    <source>
        <strain evidence="2 3">PX506</strain>
        <tissue evidence="2">Whole organism</tissue>
    </source>
</reference>
<dbReference type="CTD" id="9799910"/>
<feature type="domain" description="F-box" evidence="1">
    <location>
        <begin position="6"/>
        <end position="58"/>
    </location>
</feature>
<evidence type="ECO:0000313" key="3">
    <source>
        <dbReference type="Proteomes" id="UP000483820"/>
    </source>
</evidence>
<evidence type="ECO:0000259" key="1">
    <source>
        <dbReference type="PROSITE" id="PS50181"/>
    </source>
</evidence>
<dbReference type="Proteomes" id="UP000483820">
    <property type="component" value="Chromosome IV"/>
</dbReference>
<dbReference type="GeneID" id="9799910"/>
<accession>A0A6A5GPC1</accession>
<protein>
    <recommendedName>
        <fullName evidence="1">F-box domain-containing protein</fullName>
    </recommendedName>
</protein>
<dbReference type="EMBL" id="WUAV01000004">
    <property type="protein sequence ID" value="KAF1756309.1"/>
    <property type="molecule type" value="Genomic_DNA"/>
</dbReference>
<dbReference type="PANTHER" id="PTHR21503:SF8">
    <property type="entry name" value="F-BOX ASSOCIATED DOMAIN-CONTAINING PROTEIN-RELATED"/>
    <property type="match status" value="1"/>
</dbReference>
<comment type="caution">
    <text evidence="2">The sequence shown here is derived from an EMBL/GenBank/DDBJ whole genome shotgun (WGS) entry which is preliminary data.</text>
</comment>
<dbReference type="KEGG" id="crq:GCK72_012762"/>
<proteinExistence type="predicted"/>
<organism evidence="2 3">
    <name type="scientific">Caenorhabditis remanei</name>
    <name type="common">Caenorhabditis vulgaris</name>
    <dbReference type="NCBI Taxonomy" id="31234"/>
    <lineage>
        <taxon>Eukaryota</taxon>
        <taxon>Metazoa</taxon>
        <taxon>Ecdysozoa</taxon>
        <taxon>Nematoda</taxon>
        <taxon>Chromadorea</taxon>
        <taxon>Rhabditida</taxon>
        <taxon>Rhabditina</taxon>
        <taxon>Rhabditomorpha</taxon>
        <taxon>Rhabditoidea</taxon>
        <taxon>Rhabditidae</taxon>
        <taxon>Peloderinae</taxon>
        <taxon>Caenorhabditis</taxon>
    </lineage>
</organism>
<gene>
    <name evidence="2" type="ORF">GCK72_012762</name>
</gene>
<dbReference type="RefSeq" id="XP_003092438.2">
    <property type="nucleotide sequence ID" value="XM_003092390.2"/>
</dbReference>
<dbReference type="InterPro" id="IPR001810">
    <property type="entry name" value="F-box_dom"/>
</dbReference>
<sequence>MEIAKPFPILKLPFLVLIDIVKNLKKLEIIELSLASKKCRLIIKSIKIPNPGVDFKLVTSTELSQTANDGRVPCSQQQFNYLTNYLKLRTYDIDGADITVEFERAWAEYVCDLFGNNISSLIFDSNISDLDLASLSNWINKRQSTSKMRLCRLYGDCNDSDSISQFFGARTFSIYHLSIQLKFSSKVTPINFGTLDMDEFVAQDEDIKHMPNWISVESVLTSNCVRIWIELCPFTATDLNRIIKGWINGNNSRLEILHLAIKPFDLDQFVEGIEYEQREFDLLRSYSWNSDVMFRREVTIRKGFDIVGNDGTVATFKIENRRWNDERLWDFTLVVWKNGC</sequence>
<name>A0A6A5GPC1_CAERE</name>
<dbReference type="InterPro" id="IPR012885">
    <property type="entry name" value="F-box_Sdz-33"/>
</dbReference>
<dbReference type="Pfam" id="PF07735">
    <property type="entry name" value="FBA_2"/>
    <property type="match status" value="1"/>
</dbReference>
<evidence type="ECO:0000313" key="2">
    <source>
        <dbReference type="EMBL" id="KAF1756309.1"/>
    </source>
</evidence>